<keyword evidence="3" id="KW-1185">Reference proteome</keyword>
<evidence type="ECO:0000313" key="2">
    <source>
        <dbReference type="EMBL" id="KAK8770972.1"/>
    </source>
</evidence>
<gene>
    <name evidence="2" type="ORF">V5799_025782</name>
</gene>
<feature type="region of interest" description="Disordered" evidence="1">
    <location>
        <begin position="105"/>
        <end position="132"/>
    </location>
</feature>
<organism evidence="2 3">
    <name type="scientific">Amblyomma americanum</name>
    <name type="common">Lone star tick</name>
    <dbReference type="NCBI Taxonomy" id="6943"/>
    <lineage>
        <taxon>Eukaryota</taxon>
        <taxon>Metazoa</taxon>
        <taxon>Ecdysozoa</taxon>
        <taxon>Arthropoda</taxon>
        <taxon>Chelicerata</taxon>
        <taxon>Arachnida</taxon>
        <taxon>Acari</taxon>
        <taxon>Parasitiformes</taxon>
        <taxon>Ixodida</taxon>
        <taxon>Ixodoidea</taxon>
        <taxon>Ixodidae</taxon>
        <taxon>Amblyomminae</taxon>
        <taxon>Amblyomma</taxon>
    </lineage>
</organism>
<sequence length="132" mass="13217">MAAGESQTDKLEFQGKEQRAPEGLCVCRWCCQRLFHFLELELVSLRPARGHAVGVGWDAGGRWREGGSGSRALGGSYGAIGHSPFATVATGGSWRCDDGGRNGAGDGGGCGGNGSGGGVDDGSGGSGGGARM</sequence>
<name>A0AAQ4E8M8_AMBAM</name>
<comment type="caution">
    <text evidence="2">The sequence shown here is derived from an EMBL/GenBank/DDBJ whole genome shotgun (WGS) entry which is preliminary data.</text>
</comment>
<evidence type="ECO:0000313" key="3">
    <source>
        <dbReference type="Proteomes" id="UP001321473"/>
    </source>
</evidence>
<reference evidence="2 3" key="1">
    <citation type="journal article" date="2023" name="Arcadia Sci">
        <title>De novo assembly of a long-read Amblyomma americanum tick genome.</title>
        <authorList>
            <person name="Chou S."/>
            <person name="Poskanzer K.E."/>
            <person name="Rollins M."/>
            <person name="Thuy-Boun P.S."/>
        </authorList>
    </citation>
    <scope>NUCLEOTIDE SEQUENCE [LARGE SCALE GENOMIC DNA]</scope>
    <source>
        <strain evidence="2">F_SG_1</strain>
        <tissue evidence="2">Salivary glands</tissue>
    </source>
</reference>
<dbReference type="Proteomes" id="UP001321473">
    <property type="component" value="Unassembled WGS sequence"/>
</dbReference>
<accession>A0AAQ4E8M8</accession>
<dbReference type="AlphaFoldDB" id="A0AAQ4E8M8"/>
<proteinExistence type="predicted"/>
<protein>
    <submittedName>
        <fullName evidence="2">Uncharacterized protein</fullName>
    </submittedName>
</protein>
<dbReference type="EMBL" id="JARKHS020020310">
    <property type="protein sequence ID" value="KAK8770972.1"/>
    <property type="molecule type" value="Genomic_DNA"/>
</dbReference>
<evidence type="ECO:0000256" key="1">
    <source>
        <dbReference type="SAM" id="MobiDB-lite"/>
    </source>
</evidence>